<comment type="caution">
    <text evidence="1">The sequence shown here is derived from an EMBL/GenBank/DDBJ whole genome shotgun (WGS) entry which is preliminary data.</text>
</comment>
<reference evidence="1 2" key="1">
    <citation type="journal article" date="2021" name="BMC Biol.">
        <title>Horizontally acquired antibacterial genes associated with adaptive radiation of ladybird beetles.</title>
        <authorList>
            <person name="Li H.S."/>
            <person name="Tang X.F."/>
            <person name="Huang Y.H."/>
            <person name="Xu Z.Y."/>
            <person name="Chen M.L."/>
            <person name="Du X.Y."/>
            <person name="Qiu B.Y."/>
            <person name="Chen P.T."/>
            <person name="Zhang W."/>
            <person name="Slipinski A."/>
            <person name="Escalona H.E."/>
            <person name="Waterhouse R.M."/>
            <person name="Zwick A."/>
            <person name="Pang H."/>
        </authorList>
    </citation>
    <scope>NUCLEOTIDE SEQUENCE [LARGE SCALE GENOMIC DNA]</scope>
    <source>
        <strain evidence="1">SYSU2018</strain>
    </source>
</reference>
<dbReference type="Proteomes" id="UP001516400">
    <property type="component" value="Unassembled WGS sequence"/>
</dbReference>
<evidence type="ECO:0000313" key="1">
    <source>
        <dbReference type="EMBL" id="KAL3267041.1"/>
    </source>
</evidence>
<gene>
    <name evidence="1" type="ORF">HHI36_011183</name>
</gene>
<keyword evidence="2" id="KW-1185">Reference proteome</keyword>
<organism evidence="1 2">
    <name type="scientific">Cryptolaemus montrouzieri</name>
    <dbReference type="NCBI Taxonomy" id="559131"/>
    <lineage>
        <taxon>Eukaryota</taxon>
        <taxon>Metazoa</taxon>
        <taxon>Ecdysozoa</taxon>
        <taxon>Arthropoda</taxon>
        <taxon>Hexapoda</taxon>
        <taxon>Insecta</taxon>
        <taxon>Pterygota</taxon>
        <taxon>Neoptera</taxon>
        <taxon>Endopterygota</taxon>
        <taxon>Coleoptera</taxon>
        <taxon>Polyphaga</taxon>
        <taxon>Cucujiformia</taxon>
        <taxon>Coccinelloidea</taxon>
        <taxon>Coccinellidae</taxon>
        <taxon>Scymninae</taxon>
        <taxon>Scymnini</taxon>
        <taxon>Cryptolaemus</taxon>
    </lineage>
</organism>
<proteinExistence type="predicted"/>
<dbReference type="Pfam" id="PF09404">
    <property type="entry name" value="C12orf66_like"/>
    <property type="match status" value="1"/>
</dbReference>
<name>A0ABD2MLU6_9CUCU</name>
<sequence>MEKDDEFLHSVFSNISQLCFERGKEIIEKEKSQHKSLLLSSKMSFLNFLQQLVLTEKSYVEIGFYKLKIKAS</sequence>
<dbReference type="InterPro" id="IPR018544">
    <property type="entry name" value="KICS_2"/>
</dbReference>
<evidence type="ECO:0000313" key="2">
    <source>
        <dbReference type="Proteomes" id="UP001516400"/>
    </source>
</evidence>
<accession>A0ABD2MLU6</accession>
<dbReference type="AlphaFoldDB" id="A0ABD2MLU6"/>
<protein>
    <submittedName>
        <fullName evidence="1">Uncharacterized protein</fullName>
    </submittedName>
</protein>
<dbReference type="EMBL" id="JABFTP020000001">
    <property type="protein sequence ID" value="KAL3267041.1"/>
    <property type="molecule type" value="Genomic_DNA"/>
</dbReference>